<evidence type="ECO:0000256" key="1">
    <source>
        <dbReference type="SAM" id="MobiDB-lite"/>
    </source>
</evidence>
<name>G4VPT8_SCHMA</name>
<evidence type="ECO:0000313" key="3">
    <source>
        <dbReference type="WBParaSite" id="Smp_157210.1"/>
    </source>
</evidence>
<protein>
    <submittedName>
        <fullName evidence="3">Homeobox domain-containing protein</fullName>
    </submittedName>
</protein>
<dbReference type="KEGG" id="smm:Smp_157210"/>
<accession>G4VPT8</accession>
<dbReference type="RefSeq" id="XP_018655030.1">
    <property type="nucleotide sequence ID" value="XM_018789604.1"/>
</dbReference>
<feature type="region of interest" description="Disordered" evidence="1">
    <location>
        <begin position="125"/>
        <end position="165"/>
    </location>
</feature>
<dbReference type="HOGENOM" id="CLU_519083_0_0_1"/>
<feature type="compositionally biased region" description="Polar residues" evidence="1">
    <location>
        <begin position="139"/>
        <end position="156"/>
    </location>
</feature>
<dbReference type="GeneID" id="8342861"/>
<reference evidence="2" key="1">
    <citation type="journal article" date="2012" name="PLoS Negl. Trop. Dis.">
        <title>A systematically improved high quality genome and transcriptome of the human blood fluke Schistosoma mansoni.</title>
        <authorList>
            <person name="Protasio A.V."/>
            <person name="Tsai I.J."/>
            <person name="Babbage A."/>
            <person name="Nichol S."/>
            <person name="Hunt M."/>
            <person name="Aslett M.A."/>
            <person name="De Silva N."/>
            <person name="Velarde G.S."/>
            <person name="Anderson T.J."/>
            <person name="Clark R.C."/>
            <person name="Davidson C."/>
            <person name="Dillon G.P."/>
            <person name="Holroyd N.E."/>
            <person name="LoVerde P.T."/>
            <person name="Lloyd C."/>
            <person name="McQuillan J."/>
            <person name="Oliveira G."/>
            <person name="Otto T.D."/>
            <person name="Parker-Manuel S.J."/>
            <person name="Quail M.A."/>
            <person name="Wilson R.A."/>
            <person name="Zerlotini A."/>
            <person name="Dunne D.W."/>
            <person name="Berriman M."/>
        </authorList>
    </citation>
    <scope>NUCLEOTIDE SEQUENCE [LARGE SCALE GENOMIC DNA]</scope>
    <source>
        <strain evidence="2">Puerto Rican</strain>
    </source>
</reference>
<feature type="compositionally biased region" description="Polar residues" evidence="1">
    <location>
        <begin position="11"/>
        <end position="27"/>
    </location>
</feature>
<dbReference type="OrthoDB" id="6250723at2759"/>
<feature type="region of interest" description="Disordered" evidence="1">
    <location>
        <begin position="1"/>
        <end position="33"/>
    </location>
</feature>
<dbReference type="Proteomes" id="UP000008854">
    <property type="component" value="Unassembled WGS sequence"/>
</dbReference>
<dbReference type="WBParaSite" id="Smp_157210.1">
    <property type="protein sequence ID" value="Smp_157210.1"/>
    <property type="gene ID" value="Smp_157210"/>
</dbReference>
<evidence type="ECO:0000313" key="2">
    <source>
        <dbReference type="Proteomes" id="UP000008854"/>
    </source>
</evidence>
<proteinExistence type="predicted"/>
<feature type="compositionally biased region" description="Basic and acidic residues" evidence="1">
    <location>
        <begin position="128"/>
        <end position="138"/>
    </location>
</feature>
<reference evidence="3" key="2">
    <citation type="submission" date="2018-12" db="UniProtKB">
        <authorList>
            <consortium name="WormBaseParasite"/>
        </authorList>
    </citation>
    <scope>IDENTIFICATION</scope>
    <source>
        <strain evidence="3">Puerto Rican</strain>
    </source>
</reference>
<dbReference type="CTD" id="8342861"/>
<dbReference type="PhylomeDB" id="G4VPT8"/>
<dbReference type="InParanoid" id="G4VPT8"/>
<feature type="compositionally biased region" description="Basic and acidic residues" evidence="1">
    <location>
        <begin position="1"/>
        <end position="10"/>
    </location>
</feature>
<organism evidence="2 3">
    <name type="scientific">Schistosoma mansoni</name>
    <name type="common">Blood fluke</name>
    <dbReference type="NCBI Taxonomy" id="6183"/>
    <lineage>
        <taxon>Eukaryota</taxon>
        <taxon>Metazoa</taxon>
        <taxon>Spiralia</taxon>
        <taxon>Lophotrochozoa</taxon>
        <taxon>Platyhelminthes</taxon>
        <taxon>Trematoda</taxon>
        <taxon>Digenea</taxon>
        <taxon>Strigeidida</taxon>
        <taxon>Schistosomatoidea</taxon>
        <taxon>Schistosomatidae</taxon>
        <taxon>Schistosoma</taxon>
    </lineage>
</organism>
<keyword evidence="2" id="KW-1185">Reference proteome</keyword>
<dbReference type="AlphaFoldDB" id="G4VPT8"/>
<sequence length="525" mass="60806">MNSTTDDKTTLTEINESPITESNPPTTSSCHNSFINSSSSPSSSCATDLCAWCQKPNLQTYKYSSFYQSVSLNNTKYKIKPVPVCCSQICFDNLRRAYFKNRRHQLNNQLLNEIPAMVISGRLPYTSDSDKEKTDGKRQSNLSYHSNTSCSPPVTITNTTTNNNKLSSKKRLHNQYSEQQHHLSQDTFLKSSTNNSQFQQKSLNEKSNYDLFSNFQLYSQLYNYINKNNIEMSIPLYDYIIQRLDMNQFINNLKSIINIDHIPRTTIINTNTTDSTTTTTTNNIDHDINMNPITIDNLNNELIHSNLEHNSQLNYSNIEIMNIINQLLISSIKNDNHIINNEMIHTTATTTTTNNNNNNNNNDLNCLNQLFIIPIPIPIFKMAPNLLNILHHYGYHSMNSCKYNNNNNKQLNNKDAMTQTINLNKINNEYKQTNEFNKTELIHYLNKNNEKALDLSSTNLKIPPYLNKQCFKQLKQQSFNYKYQNQKKLYSNKKLSKQIYFSGIYKLIHPITKHCYTVKIIPIKR</sequence>